<dbReference type="Proteomes" id="UP001396334">
    <property type="component" value="Unassembled WGS sequence"/>
</dbReference>
<evidence type="ECO:0000256" key="1">
    <source>
        <dbReference type="SAM" id="MobiDB-lite"/>
    </source>
</evidence>
<dbReference type="EMBL" id="JBBPBN010000026">
    <property type="protein sequence ID" value="KAK9008133.1"/>
    <property type="molecule type" value="Genomic_DNA"/>
</dbReference>
<reference evidence="2 3" key="1">
    <citation type="journal article" date="2024" name="G3 (Bethesda)">
        <title>Genome assembly of Hibiscus sabdariffa L. provides insights into metabolisms of medicinal natural products.</title>
        <authorList>
            <person name="Kim T."/>
        </authorList>
    </citation>
    <scope>NUCLEOTIDE SEQUENCE [LARGE SCALE GENOMIC DNA]</scope>
    <source>
        <strain evidence="2">TK-2024</strain>
        <tissue evidence="2">Old leaves</tissue>
    </source>
</reference>
<sequence>MNVLRALHEHEEHQPRNTSHRRQPPAADGSAIAPTVTLPYSGHRPRWSDLTKIFFFSNPKLPHIYPRVFKEKGRSAESIFRR</sequence>
<comment type="caution">
    <text evidence="2">The sequence shown here is derived from an EMBL/GenBank/DDBJ whole genome shotgun (WGS) entry which is preliminary data.</text>
</comment>
<accession>A0ABR2R5A4</accession>
<feature type="region of interest" description="Disordered" evidence="1">
    <location>
        <begin position="1"/>
        <end position="33"/>
    </location>
</feature>
<evidence type="ECO:0000313" key="3">
    <source>
        <dbReference type="Proteomes" id="UP001396334"/>
    </source>
</evidence>
<organism evidence="2 3">
    <name type="scientific">Hibiscus sabdariffa</name>
    <name type="common">roselle</name>
    <dbReference type="NCBI Taxonomy" id="183260"/>
    <lineage>
        <taxon>Eukaryota</taxon>
        <taxon>Viridiplantae</taxon>
        <taxon>Streptophyta</taxon>
        <taxon>Embryophyta</taxon>
        <taxon>Tracheophyta</taxon>
        <taxon>Spermatophyta</taxon>
        <taxon>Magnoliopsida</taxon>
        <taxon>eudicotyledons</taxon>
        <taxon>Gunneridae</taxon>
        <taxon>Pentapetalae</taxon>
        <taxon>rosids</taxon>
        <taxon>malvids</taxon>
        <taxon>Malvales</taxon>
        <taxon>Malvaceae</taxon>
        <taxon>Malvoideae</taxon>
        <taxon>Hibiscus</taxon>
    </lineage>
</organism>
<gene>
    <name evidence="2" type="ORF">V6N11_075035</name>
</gene>
<feature type="compositionally biased region" description="Basic and acidic residues" evidence="1">
    <location>
        <begin position="1"/>
        <end position="15"/>
    </location>
</feature>
<keyword evidence="3" id="KW-1185">Reference proteome</keyword>
<evidence type="ECO:0000313" key="2">
    <source>
        <dbReference type="EMBL" id="KAK9008133.1"/>
    </source>
</evidence>
<proteinExistence type="predicted"/>
<name>A0ABR2R5A4_9ROSI</name>
<protein>
    <submittedName>
        <fullName evidence="2">Uncharacterized protein</fullName>
    </submittedName>
</protein>